<evidence type="ECO:0000256" key="4">
    <source>
        <dbReference type="ARBA" id="ARBA00022833"/>
    </source>
</evidence>
<evidence type="ECO:0000313" key="8">
    <source>
        <dbReference type="Proteomes" id="UP000461595"/>
    </source>
</evidence>
<dbReference type="SUPFAM" id="SSF55486">
    <property type="entry name" value="Metalloproteases ('zincins'), catalytic domain"/>
    <property type="match status" value="1"/>
</dbReference>
<dbReference type="InterPro" id="IPR001818">
    <property type="entry name" value="Pept_M10_metallopeptidase"/>
</dbReference>
<dbReference type="CDD" id="cd04268">
    <property type="entry name" value="ZnMc_MMP_like"/>
    <property type="match status" value="1"/>
</dbReference>
<keyword evidence="1 7" id="KW-0645">Protease</keyword>
<organism evidence="7 8">
    <name type="scientific">Streptococcus danieliae</name>
    <dbReference type="NCBI Taxonomy" id="747656"/>
    <lineage>
        <taxon>Bacteria</taxon>
        <taxon>Bacillati</taxon>
        <taxon>Bacillota</taxon>
        <taxon>Bacilli</taxon>
        <taxon>Lactobacillales</taxon>
        <taxon>Streptococcaceae</taxon>
        <taxon>Streptococcus</taxon>
    </lineage>
</organism>
<dbReference type="GO" id="GO:0031012">
    <property type="term" value="C:extracellular matrix"/>
    <property type="evidence" value="ECO:0007669"/>
    <property type="project" value="InterPro"/>
</dbReference>
<dbReference type="GO" id="GO:0004222">
    <property type="term" value="F:metalloendopeptidase activity"/>
    <property type="evidence" value="ECO:0007669"/>
    <property type="project" value="InterPro"/>
</dbReference>
<evidence type="ECO:0000256" key="2">
    <source>
        <dbReference type="ARBA" id="ARBA00022723"/>
    </source>
</evidence>
<protein>
    <submittedName>
        <fullName evidence="7">Matrixin family metalloprotease</fullName>
    </submittedName>
</protein>
<name>A0A7X3G729_9STRE</name>
<keyword evidence="4" id="KW-0862">Zinc</keyword>
<dbReference type="EMBL" id="WSRS01000007">
    <property type="protein sequence ID" value="MVX58348.1"/>
    <property type="molecule type" value="Genomic_DNA"/>
</dbReference>
<evidence type="ECO:0000259" key="6">
    <source>
        <dbReference type="Pfam" id="PF00413"/>
    </source>
</evidence>
<keyword evidence="5" id="KW-0472">Membrane</keyword>
<keyword evidence="7" id="KW-0482">Metalloprotease</keyword>
<dbReference type="Proteomes" id="UP000461595">
    <property type="component" value="Unassembled WGS sequence"/>
</dbReference>
<keyword evidence="2" id="KW-0479">Metal-binding</keyword>
<keyword evidence="5" id="KW-0812">Transmembrane</keyword>
<keyword evidence="5" id="KW-1133">Transmembrane helix</keyword>
<keyword evidence="3" id="KW-0378">Hydrolase</keyword>
<dbReference type="Pfam" id="PF00413">
    <property type="entry name" value="Peptidase_M10"/>
    <property type="match status" value="1"/>
</dbReference>
<proteinExistence type="predicted"/>
<feature type="transmembrane region" description="Helical" evidence="5">
    <location>
        <begin position="12"/>
        <end position="39"/>
    </location>
</feature>
<dbReference type="OrthoDB" id="2148705at2"/>
<dbReference type="Gene3D" id="3.40.390.10">
    <property type="entry name" value="Collagenase (Catalytic Domain)"/>
    <property type="match status" value="1"/>
</dbReference>
<feature type="domain" description="Peptidase M10 metallopeptidase" evidence="6">
    <location>
        <begin position="94"/>
        <end position="223"/>
    </location>
</feature>
<evidence type="ECO:0000256" key="3">
    <source>
        <dbReference type="ARBA" id="ARBA00022801"/>
    </source>
</evidence>
<comment type="caution">
    <text evidence="7">The sequence shown here is derived from an EMBL/GenBank/DDBJ whole genome shotgun (WGS) entry which is preliminary data.</text>
</comment>
<evidence type="ECO:0000256" key="5">
    <source>
        <dbReference type="SAM" id="Phobius"/>
    </source>
</evidence>
<reference evidence="7 8" key="1">
    <citation type="submission" date="2019-12" db="EMBL/GenBank/DDBJ databases">
        <title>Microbes associate with the intestines of laboratory mice.</title>
        <authorList>
            <person name="Navarre W."/>
            <person name="Wong E."/>
        </authorList>
    </citation>
    <scope>NUCLEOTIDE SEQUENCE [LARGE SCALE GENOMIC DNA]</scope>
    <source>
        <strain evidence="7 8">NM51_B2-22</strain>
    </source>
</reference>
<dbReference type="GO" id="GO:0008270">
    <property type="term" value="F:zinc ion binding"/>
    <property type="evidence" value="ECO:0007669"/>
    <property type="project" value="InterPro"/>
</dbReference>
<dbReference type="GO" id="GO:0006508">
    <property type="term" value="P:proteolysis"/>
    <property type="evidence" value="ECO:0007669"/>
    <property type="project" value="UniProtKB-KW"/>
</dbReference>
<sequence length="226" mass="25708">MRFIWRIVSTILRLLFGLVRLFVWTVSLALILFFVGQWMTGGQLSQVPVSSYLTELPQRFLNNPTEIPTDLVTSQSDQRHRWDQNQALVYISTEDSTMVSAYRDAMRQWNQTGVFQFIETDDASLAQIEAGVYVDSQVSAAGETKSQTNLLTNRLNKAKVGLNAHYLSNPYYGYSYERVVNTAAHELGHAIGLDHTNEESVMQPAGSFYSIQARDIEVVRQLYQDQ</sequence>
<evidence type="ECO:0000256" key="1">
    <source>
        <dbReference type="ARBA" id="ARBA00022670"/>
    </source>
</evidence>
<gene>
    <name evidence="7" type="ORF">E5983_01600</name>
</gene>
<accession>A0A7X3G729</accession>
<dbReference type="InterPro" id="IPR024079">
    <property type="entry name" value="MetalloPept_cat_dom_sf"/>
</dbReference>
<evidence type="ECO:0000313" key="7">
    <source>
        <dbReference type="EMBL" id="MVX58348.1"/>
    </source>
</evidence>
<dbReference type="AlphaFoldDB" id="A0A7X3G729"/>